<reference evidence="1 2" key="1">
    <citation type="submission" date="2020-05" db="EMBL/GenBank/DDBJ databases">
        <title>Genomic Encyclopedia of Type Strains, Phase IV (KMG-V): Genome sequencing to study the core and pangenomes of soil and plant-associated prokaryotes.</title>
        <authorList>
            <person name="Whitman W."/>
        </authorList>
    </citation>
    <scope>NUCLEOTIDE SEQUENCE [LARGE SCALE GENOMIC DNA]</scope>
    <source>
        <strain evidence="1 2">9A</strain>
    </source>
</reference>
<comment type="caution">
    <text evidence="1">The sequence shown here is derived from an EMBL/GenBank/DDBJ whole genome shotgun (WGS) entry which is preliminary data.</text>
</comment>
<dbReference type="EMBL" id="JABSNP010000030">
    <property type="protein sequence ID" value="NRT21322.1"/>
    <property type="molecule type" value="Genomic_DNA"/>
</dbReference>
<evidence type="ECO:0000313" key="1">
    <source>
        <dbReference type="EMBL" id="NRT21322.1"/>
    </source>
</evidence>
<protein>
    <recommendedName>
        <fullName evidence="3">Lipoprotein</fullName>
    </recommendedName>
</protein>
<dbReference type="PROSITE" id="PS51257">
    <property type="entry name" value="PROKAR_LIPOPROTEIN"/>
    <property type="match status" value="1"/>
</dbReference>
<dbReference type="RefSeq" id="WP_173812069.1">
    <property type="nucleotide sequence ID" value="NZ_JABSNP010000030.1"/>
</dbReference>
<evidence type="ECO:0000313" key="2">
    <source>
        <dbReference type="Proteomes" id="UP000779507"/>
    </source>
</evidence>
<gene>
    <name evidence="1" type="ORF">HNP98_004168</name>
</gene>
<name>A0ABX2FWG1_9BACT</name>
<sequence>MKLQSAFLGPLAITCFLSAGCSHQQEKVIPKMNSVNPLAWVDTVHFNSTLTDKQWGQVYFARNNEEDYEKLTDTTRIALRFSWYRSFHHYVVVRIENRPEIRDSSGTRKLYEEWFALYKENLSRLNHDCPVKKGEKCFGKPFPYVHQQQVALLETNKTPLVVKKLKAMKFWQMQRNYSTGPHADGSDWTLEVYYKGKYKVVSVDVEKHPVKDLCLEMLRLTGYKIKKNEVY</sequence>
<proteinExistence type="predicted"/>
<evidence type="ECO:0008006" key="3">
    <source>
        <dbReference type="Google" id="ProtNLM"/>
    </source>
</evidence>
<organism evidence="1 2">
    <name type="scientific">Hymenobacter caeli</name>
    <dbReference type="NCBI Taxonomy" id="2735894"/>
    <lineage>
        <taxon>Bacteria</taxon>
        <taxon>Pseudomonadati</taxon>
        <taxon>Bacteroidota</taxon>
        <taxon>Cytophagia</taxon>
        <taxon>Cytophagales</taxon>
        <taxon>Hymenobacteraceae</taxon>
        <taxon>Hymenobacter</taxon>
    </lineage>
</organism>
<dbReference type="Proteomes" id="UP000779507">
    <property type="component" value="Unassembled WGS sequence"/>
</dbReference>
<accession>A0ABX2FWG1</accession>
<keyword evidence="2" id="KW-1185">Reference proteome</keyword>